<name>A0A8J6C7U8_DIALT</name>
<dbReference type="PANTHER" id="PTHR12774:SF2">
    <property type="entry name" value="PEROXISOMAL BIOGENESIS FACTOR 19"/>
    <property type="match status" value="1"/>
</dbReference>
<feature type="compositionally biased region" description="Low complexity" evidence="1">
    <location>
        <begin position="31"/>
        <end position="59"/>
    </location>
</feature>
<dbReference type="GO" id="GO:0033328">
    <property type="term" value="F:peroxisome membrane targeting sequence binding"/>
    <property type="evidence" value="ECO:0007669"/>
    <property type="project" value="TreeGrafter"/>
</dbReference>
<dbReference type="Gene3D" id="1.20.120.900">
    <property type="entry name" value="Pex19, mPTS binding domain"/>
    <property type="match status" value="1"/>
</dbReference>
<dbReference type="AlphaFoldDB" id="A0A8J6C7U8"/>
<feature type="region of interest" description="Disordered" evidence="1">
    <location>
        <begin position="109"/>
        <end position="165"/>
    </location>
</feature>
<sequence>MADLDALLDEALDDFESIEGGGAQAGSAAAGAVSGVAAAKAPTPPMARDAAPREPAGPAERARGADDDGNDDPLVDELAASMEQLMESISKSDDGKLMRQLEDALSQLEREAREQQPGSAVAERAAAAAGGQSGDGAGAGGDGSDGGGGGGDGVPSAAQGAHDASAEQTLRMLARSAEALSSGSAGGRSGGGGSEDALGANLLKKLAEGLDSMSDNDEFATAVEGMMAQLLSRDVMLEPLTQLRALFGPWMEAHAAELHADERARYEAQQACLAQIVAAYEAGEDGAPVMALMHEMQRHGQPPKELMRELAPGIELEALLDGGEGEEGGKDLPCCVM</sequence>
<dbReference type="OrthoDB" id="21292at2759"/>
<comment type="caution">
    <text evidence="2">The sequence shown here is derived from an EMBL/GenBank/DDBJ whole genome shotgun (WGS) entry which is preliminary data.</text>
</comment>
<protein>
    <recommendedName>
        <fullName evidence="4">Peroxin-19</fullName>
    </recommendedName>
</protein>
<dbReference type="EMBL" id="JAGTXO010000035">
    <property type="protein sequence ID" value="KAG8460115.1"/>
    <property type="molecule type" value="Genomic_DNA"/>
</dbReference>
<dbReference type="InterPro" id="IPR006708">
    <property type="entry name" value="Pex19"/>
</dbReference>
<evidence type="ECO:0000313" key="3">
    <source>
        <dbReference type="Proteomes" id="UP000751190"/>
    </source>
</evidence>
<evidence type="ECO:0000313" key="2">
    <source>
        <dbReference type="EMBL" id="KAG8460115.1"/>
    </source>
</evidence>
<keyword evidence="3" id="KW-1185">Reference proteome</keyword>
<feature type="region of interest" description="Disordered" evidence="1">
    <location>
        <begin position="31"/>
        <end position="74"/>
    </location>
</feature>
<reference evidence="2" key="1">
    <citation type="submission" date="2021-05" db="EMBL/GenBank/DDBJ databases">
        <title>The genome of the haptophyte Pavlova lutheri (Diacronema luteri, Pavlovales) - a model for lipid biosynthesis in eukaryotic algae.</title>
        <authorList>
            <person name="Hulatt C.J."/>
            <person name="Posewitz M.C."/>
        </authorList>
    </citation>
    <scope>NUCLEOTIDE SEQUENCE</scope>
    <source>
        <strain evidence="2">NIVA-4/92</strain>
    </source>
</reference>
<proteinExistence type="predicted"/>
<evidence type="ECO:0000256" key="1">
    <source>
        <dbReference type="SAM" id="MobiDB-lite"/>
    </source>
</evidence>
<dbReference type="GO" id="GO:0005778">
    <property type="term" value="C:peroxisomal membrane"/>
    <property type="evidence" value="ECO:0007669"/>
    <property type="project" value="TreeGrafter"/>
</dbReference>
<gene>
    <name evidence="2" type="ORF">KFE25_014260</name>
</gene>
<dbReference type="GO" id="GO:0045046">
    <property type="term" value="P:protein import into peroxisome membrane"/>
    <property type="evidence" value="ECO:0007669"/>
    <property type="project" value="TreeGrafter"/>
</dbReference>
<dbReference type="PANTHER" id="PTHR12774">
    <property type="entry name" value="PEROXISOMAL BIOGENESIS FACTOR 19"/>
    <property type="match status" value="1"/>
</dbReference>
<accession>A0A8J6C7U8</accession>
<dbReference type="InterPro" id="IPR038322">
    <property type="entry name" value="Pex19_C_sf"/>
</dbReference>
<dbReference type="Pfam" id="PF04614">
    <property type="entry name" value="Pex19"/>
    <property type="match status" value="1"/>
</dbReference>
<organism evidence="2 3">
    <name type="scientific">Diacronema lutheri</name>
    <name type="common">Unicellular marine alga</name>
    <name type="synonym">Monochrysis lutheri</name>
    <dbReference type="NCBI Taxonomy" id="2081491"/>
    <lineage>
        <taxon>Eukaryota</taxon>
        <taxon>Haptista</taxon>
        <taxon>Haptophyta</taxon>
        <taxon>Pavlovophyceae</taxon>
        <taxon>Pavlovales</taxon>
        <taxon>Pavlovaceae</taxon>
        <taxon>Diacronema</taxon>
    </lineage>
</organism>
<feature type="compositionally biased region" description="Gly residues" evidence="1">
    <location>
        <begin position="131"/>
        <end position="153"/>
    </location>
</feature>
<dbReference type="Proteomes" id="UP000751190">
    <property type="component" value="Unassembled WGS sequence"/>
</dbReference>
<feature type="compositionally biased region" description="Low complexity" evidence="1">
    <location>
        <begin position="118"/>
        <end position="130"/>
    </location>
</feature>
<evidence type="ECO:0008006" key="4">
    <source>
        <dbReference type="Google" id="ProtNLM"/>
    </source>
</evidence>
<dbReference type="OMA" id="EMLYEPL"/>